<sequence length="327" mass="35935">MSSEPSSIGPTALPILEHRRPPPAAGAPTSPSPSAALLTTREYRKGNWTIQETLLLITAKRLDDDRRTRAAGAGEASATPRSAEQRWKWVENYCWKHGCLRSQNQCNDKWDNLLRDYKKVRDYESRFAAGSSGVAGGDQPPSYWSLERHERKERNLPTNLALDVYDALADVLSRRASRRNSASGATPVPLHLPLPQPPPPLPPPPAPALPSLQASVSVETVPEESSDTEGSGGRDDAAPPPARKRRRGLGSSVVRGAAEIARTLMACEEKREQRHRDLMEMEERRLRMEEERTEMNRQAVAGLIAAVNGLSAAIHTLVADNRTGDGR</sequence>
<dbReference type="STRING" id="1088818.A0A2I0AV46"/>
<dbReference type="PANTHER" id="PTHR33492:SF11">
    <property type="entry name" value="OS04G0670900 PROTEIN"/>
    <property type="match status" value="1"/>
</dbReference>
<organism evidence="4 5">
    <name type="scientific">Apostasia shenzhenica</name>
    <dbReference type="NCBI Taxonomy" id="1088818"/>
    <lineage>
        <taxon>Eukaryota</taxon>
        <taxon>Viridiplantae</taxon>
        <taxon>Streptophyta</taxon>
        <taxon>Embryophyta</taxon>
        <taxon>Tracheophyta</taxon>
        <taxon>Spermatophyta</taxon>
        <taxon>Magnoliopsida</taxon>
        <taxon>Liliopsida</taxon>
        <taxon>Asparagales</taxon>
        <taxon>Orchidaceae</taxon>
        <taxon>Apostasioideae</taxon>
        <taxon>Apostasia</taxon>
    </lineage>
</organism>
<dbReference type="Pfam" id="PF13837">
    <property type="entry name" value="Myb_DNA-bind_4"/>
    <property type="match status" value="1"/>
</dbReference>
<dbReference type="Proteomes" id="UP000236161">
    <property type="component" value="Unassembled WGS sequence"/>
</dbReference>
<dbReference type="PROSITE" id="PS50090">
    <property type="entry name" value="MYB_LIKE"/>
    <property type="match status" value="1"/>
</dbReference>
<evidence type="ECO:0000256" key="2">
    <source>
        <dbReference type="SAM" id="MobiDB-lite"/>
    </source>
</evidence>
<dbReference type="EMBL" id="KZ451949">
    <property type="protein sequence ID" value="PKA59425.1"/>
    <property type="molecule type" value="Genomic_DNA"/>
</dbReference>
<dbReference type="AlphaFoldDB" id="A0A2I0AV46"/>
<reference evidence="4 5" key="1">
    <citation type="journal article" date="2017" name="Nature">
        <title>The Apostasia genome and the evolution of orchids.</title>
        <authorList>
            <person name="Zhang G.Q."/>
            <person name="Liu K.W."/>
            <person name="Li Z."/>
            <person name="Lohaus R."/>
            <person name="Hsiao Y.Y."/>
            <person name="Niu S.C."/>
            <person name="Wang J.Y."/>
            <person name="Lin Y.C."/>
            <person name="Xu Q."/>
            <person name="Chen L.J."/>
            <person name="Yoshida K."/>
            <person name="Fujiwara S."/>
            <person name="Wang Z.W."/>
            <person name="Zhang Y.Q."/>
            <person name="Mitsuda N."/>
            <person name="Wang M."/>
            <person name="Liu G.H."/>
            <person name="Pecoraro L."/>
            <person name="Huang H.X."/>
            <person name="Xiao X.J."/>
            <person name="Lin M."/>
            <person name="Wu X.Y."/>
            <person name="Wu W.L."/>
            <person name="Chen Y.Y."/>
            <person name="Chang S.B."/>
            <person name="Sakamoto S."/>
            <person name="Ohme-Takagi M."/>
            <person name="Yagi M."/>
            <person name="Zeng S.J."/>
            <person name="Shen C.Y."/>
            <person name="Yeh C.M."/>
            <person name="Luo Y.B."/>
            <person name="Tsai W.C."/>
            <person name="Van de Peer Y."/>
            <person name="Liu Z.J."/>
        </authorList>
    </citation>
    <scope>NUCLEOTIDE SEQUENCE [LARGE SCALE GENOMIC DNA]</scope>
    <source>
        <strain evidence="5">cv. Shenzhen</strain>
        <tissue evidence="4">Stem</tissue>
    </source>
</reference>
<dbReference type="PANTHER" id="PTHR33492">
    <property type="entry name" value="OSJNBA0043A12.37 PROTEIN-RELATED"/>
    <property type="match status" value="1"/>
</dbReference>
<feature type="compositionally biased region" description="Low complexity" evidence="2">
    <location>
        <begin position="209"/>
        <end position="220"/>
    </location>
</feature>
<dbReference type="InterPro" id="IPR001005">
    <property type="entry name" value="SANT/Myb"/>
</dbReference>
<feature type="compositionally biased region" description="Low complexity" evidence="2">
    <location>
        <begin position="26"/>
        <end position="35"/>
    </location>
</feature>
<keyword evidence="1" id="KW-0175">Coiled coil</keyword>
<protein>
    <recommendedName>
        <fullName evidence="3">Myb-like domain-containing protein</fullName>
    </recommendedName>
</protein>
<name>A0A2I0AV46_9ASPA</name>
<evidence type="ECO:0000313" key="4">
    <source>
        <dbReference type="EMBL" id="PKA59425.1"/>
    </source>
</evidence>
<evidence type="ECO:0000256" key="1">
    <source>
        <dbReference type="SAM" id="Coils"/>
    </source>
</evidence>
<keyword evidence="5" id="KW-1185">Reference proteome</keyword>
<dbReference type="Gene3D" id="1.10.10.60">
    <property type="entry name" value="Homeodomain-like"/>
    <property type="match status" value="1"/>
</dbReference>
<feature type="region of interest" description="Disordered" evidence="2">
    <location>
        <begin position="178"/>
        <end position="251"/>
    </location>
</feature>
<evidence type="ECO:0000313" key="5">
    <source>
        <dbReference type="Proteomes" id="UP000236161"/>
    </source>
</evidence>
<gene>
    <name evidence="4" type="ORF">AXF42_Ash019579</name>
</gene>
<feature type="region of interest" description="Disordered" evidence="2">
    <location>
        <begin position="1"/>
        <end position="35"/>
    </location>
</feature>
<dbReference type="OrthoDB" id="1843873at2759"/>
<accession>A0A2I0AV46</accession>
<dbReference type="InterPro" id="IPR044822">
    <property type="entry name" value="Myb_DNA-bind_4"/>
</dbReference>
<feature type="compositionally biased region" description="Pro residues" evidence="2">
    <location>
        <begin position="190"/>
        <end position="208"/>
    </location>
</feature>
<evidence type="ECO:0000259" key="3">
    <source>
        <dbReference type="PROSITE" id="PS50090"/>
    </source>
</evidence>
<proteinExistence type="predicted"/>
<feature type="compositionally biased region" description="Low complexity" evidence="2">
    <location>
        <begin position="179"/>
        <end position="189"/>
    </location>
</feature>
<feature type="domain" description="Myb-like" evidence="3">
    <location>
        <begin position="40"/>
        <end position="114"/>
    </location>
</feature>
<feature type="coiled-coil region" evidence="1">
    <location>
        <begin position="264"/>
        <end position="298"/>
    </location>
</feature>